<keyword evidence="2" id="KW-1185">Reference proteome</keyword>
<evidence type="ECO:0000313" key="2">
    <source>
        <dbReference type="Proteomes" id="UP001054945"/>
    </source>
</evidence>
<reference evidence="1 2" key="1">
    <citation type="submission" date="2021-06" db="EMBL/GenBank/DDBJ databases">
        <title>Caerostris extrusa draft genome.</title>
        <authorList>
            <person name="Kono N."/>
            <person name="Arakawa K."/>
        </authorList>
    </citation>
    <scope>NUCLEOTIDE SEQUENCE [LARGE SCALE GENOMIC DNA]</scope>
</reference>
<dbReference type="AlphaFoldDB" id="A0AAV4TC02"/>
<dbReference type="Proteomes" id="UP001054945">
    <property type="component" value="Unassembled WGS sequence"/>
</dbReference>
<dbReference type="EMBL" id="BPLR01011037">
    <property type="protein sequence ID" value="GIY43815.1"/>
    <property type="molecule type" value="Genomic_DNA"/>
</dbReference>
<name>A0AAV4TC02_CAEEX</name>
<gene>
    <name evidence="1" type="ORF">CEXT_423271</name>
</gene>
<protein>
    <submittedName>
        <fullName evidence="1">Uncharacterized protein</fullName>
    </submittedName>
</protein>
<accession>A0AAV4TC02</accession>
<organism evidence="1 2">
    <name type="scientific">Caerostris extrusa</name>
    <name type="common">Bark spider</name>
    <name type="synonym">Caerostris bankana</name>
    <dbReference type="NCBI Taxonomy" id="172846"/>
    <lineage>
        <taxon>Eukaryota</taxon>
        <taxon>Metazoa</taxon>
        <taxon>Ecdysozoa</taxon>
        <taxon>Arthropoda</taxon>
        <taxon>Chelicerata</taxon>
        <taxon>Arachnida</taxon>
        <taxon>Araneae</taxon>
        <taxon>Araneomorphae</taxon>
        <taxon>Entelegynae</taxon>
        <taxon>Araneoidea</taxon>
        <taxon>Araneidae</taxon>
        <taxon>Caerostris</taxon>
    </lineage>
</organism>
<comment type="caution">
    <text evidence="1">The sequence shown here is derived from an EMBL/GenBank/DDBJ whole genome shotgun (WGS) entry which is preliminary data.</text>
</comment>
<evidence type="ECO:0000313" key="1">
    <source>
        <dbReference type="EMBL" id="GIY43815.1"/>
    </source>
</evidence>
<proteinExistence type="predicted"/>
<sequence length="183" mass="20678">MSFETLTAFSFISLVCPETDKVRTHNELCEGFANAGLLLLDYVIVSNRYGHKNSSFAVQLIEGDSLYLSNIKWLSERKKTITIAIPKSPSGFGFTVAWTKPPIVDFVNEGKGIFCHFDFSGYFELNVKIELDSKVEQRKRQESCRGDKIVCIDKIPVSKKEKRKLKILSTNANQCFDGVKVLL</sequence>